<accession>A0A1I5AVZ9</accession>
<keyword evidence="1" id="KW-0677">Repeat</keyword>
<reference evidence="4 5" key="1">
    <citation type="submission" date="2016-10" db="EMBL/GenBank/DDBJ databases">
        <authorList>
            <person name="de Groot N.N."/>
        </authorList>
    </citation>
    <scope>NUCLEOTIDE SEQUENCE [LARGE SCALE GENOMIC DNA]</scope>
    <source>
        <strain evidence="4 5">CGMCC 1.7659</strain>
    </source>
</reference>
<dbReference type="Gene3D" id="1.25.40.10">
    <property type="entry name" value="Tetratricopeptide repeat domain"/>
    <property type="match status" value="1"/>
</dbReference>
<dbReference type="Proteomes" id="UP000198575">
    <property type="component" value="Unassembled WGS sequence"/>
</dbReference>
<evidence type="ECO:0000256" key="1">
    <source>
        <dbReference type="ARBA" id="ARBA00022737"/>
    </source>
</evidence>
<dbReference type="InterPro" id="IPR011990">
    <property type="entry name" value="TPR-like_helical_dom_sf"/>
</dbReference>
<keyword evidence="3" id="KW-1133">Transmembrane helix</keyword>
<dbReference type="PANTHER" id="PTHR44858:SF1">
    <property type="entry name" value="UDP-N-ACETYLGLUCOSAMINE--PEPTIDE N-ACETYLGLUCOSAMINYLTRANSFERASE SPINDLY-RELATED"/>
    <property type="match status" value="1"/>
</dbReference>
<name>A0A1I5AVZ9_9GAMM</name>
<proteinExistence type="predicted"/>
<evidence type="ECO:0000256" key="3">
    <source>
        <dbReference type="SAM" id="Phobius"/>
    </source>
</evidence>
<dbReference type="AlphaFoldDB" id="A0A1I5AVZ9"/>
<dbReference type="STRING" id="578942.SAMN05216289_1442"/>
<feature type="transmembrane region" description="Helical" evidence="3">
    <location>
        <begin position="5"/>
        <end position="25"/>
    </location>
</feature>
<dbReference type="Pfam" id="PF14559">
    <property type="entry name" value="TPR_19"/>
    <property type="match status" value="1"/>
</dbReference>
<dbReference type="OrthoDB" id="6020252at2"/>
<dbReference type="PANTHER" id="PTHR44858">
    <property type="entry name" value="TETRATRICOPEPTIDE REPEAT PROTEIN 6"/>
    <property type="match status" value="1"/>
</dbReference>
<dbReference type="InterPro" id="IPR050498">
    <property type="entry name" value="Ycf3"/>
</dbReference>
<protein>
    <submittedName>
        <fullName evidence="4">Tetratricopeptide repeat-containing protein</fullName>
    </submittedName>
</protein>
<dbReference type="RefSeq" id="WP_092410766.1">
    <property type="nucleotide sequence ID" value="NZ_FOVF01000044.1"/>
</dbReference>
<keyword evidence="3" id="KW-0472">Membrane</keyword>
<gene>
    <name evidence="4" type="ORF">SAMN05216289_1442</name>
</gene>
<evidence type="ECO:0000313" key="5">
    <source>
        <dbReference type="Proteomes" id="UP000198575"/>
    </source>
</evidence>
<dbReference type="SUPFAM" id="SSF48452">
    <property type="entry name" value="TPR-like"/>
    <property type="match status" value="2"/>
</dbReference>
<sequence>MKFSALVRVVLLGTILVCAGGYLWFDHVASDVVGPADRDYARTSVQQEVLRAIRQAETIADPLERCLAYPNPVGYRWPREEIAAFCADEFTPALGWSEFKDAIEDGKAAKIDRRLDALLEGYFAGKVPEGAWMAAYSNNFSGTNALNLELVEQWINQSPGSAHALVARGMQEYAVAAAARGEKTIDETDPDALDRMSQANERARELLDKALTIDPRITPAYRVLIWIAKYESDEDLASRAMEAANRVDPANFYVRAAMMDTFEPRWGGSFEQMDQLAEDSGRFLARNPRIDNLRAMALAHRGLYLHFDKDYRGEMQEYEKGLTFGPVGFYFDLASGAATQLDDHLRAVEFTSQMLRFGPFNTDALGHRARELKKLGEDEWAMSDLERLLQIRPNDRDALGAYANSLIKAGKHAAAEARLKQLIAADPDDRWARLQLAWLYGFRLNRLDEANAMIGDMLAEAPEDGELWLQRIRLLESRPGPEMRTAVESFLKFADESSPEQMKAIPVARAWLASHPVH</sequence>
<evidence type="ECO:0000313" key="4">
    <source>
        <dbReference type="EMBL" id="SFN66399.1"/>
    </source>
</evidence>
<keyword evidence="3" id="KW-0812">Transmembrane</keyword>
<dbReference type="EMBL" id="FOVF01000044">
    <property type="protein sequence ID" value="SFN66399.1"/>
    <property type="molecule type" value="Genomic_DNA"/>
</dbReference>
<keyword evidence="5" id="KW-1185">Reference proteome</keyword>
<evidence type="ECO:0000256" key="2">
    <source>
        <dbReference type="ARBA" id="ARBA00022803"/>
    </source>
</evidence>
<keyword evidence="2" id="KW-0802">TPR repeat</keyword>
<organism evidence="4 5">
    <name type="scientific">Dokdonella immobilis</name>
    <dbReference type="NCBI Taxonomy" id="578942"/>
    <lineage>
        <taxon>Bacteria</taxon>
        <taxon>Pseudomonadati</taxon>
        <taxon>Pseudomonadota</taxon>
        <taxon>Gammaproteobacteria</taxon>
        <taxon>Lysobacterales</taxon>
        <taxon>Rhodanobacteraceae</taxon>
        <taxon>Dokdonella</taxon>
    </lineage>
</organism>